<reference evidence="2 3" key="1">
    <citation type="submission" date="2015-01" db="EMBL/GenBank/DDBJ databases">
        <title>Ahrensia donghaiensis sp. nov., a novel dimethylsulphoniopropionate-cleavage bacterium isolated from seawater and emended descriptions of the genus Ahrensia and Ahrensia kielensis.</title>
        <authorList>
            <person name="Liu J."/>
        </authorList>
    </citation>
    <scope>NUCLEOTIDE SEQUENCE [LARGE SCALE GENOMIC DNA]</scope>
    <source>
        <strain evidence="2 3">LZD062</strain>
    </source>
</reference>
<evidence type="ECO:0008006" key="4">
    <source>
        <dbReference type="Google" id="ProtNLM"/>
    </source>
</evidence>
<dbReference type="PATRIC" id="fig|1514904.3.peg.2589"/>
<evidence type="ECO:0000313" key="2">
    <source>
        <dbReference type="EMBL" id="KPB00056.1"/>
    </source>
</evidence>
<organism evidence="2 3">
    <name type="scientific">Ahrensia marina</name>
    <dbReference type="NCBI Taxonomy" id="1514904"/>
    <lineage>
        <taxon>Bacteria</taxon>
        <taxon>Pseudomonadati</taxon>
        <taxon>Pseudomonadota</taxon>
        <taxon>Alphaproteobacteria</taxon>
        <taxon>Hyphomicrobiales</taxon>
        <taxon>Ahrensiaceae</taxon>
        <taxon>Ahrensia</taxon>
    </lineage>
</organism>
<gene>
    <name evidence="2" type="ORF">SU32_15910</name>
</gene>
<dbReference type="SUPFAM" id="SSF110087">
    <property type="entry name" value="DR1885-like metal-binding protein"/>
    <property type="match status" value="1"/>
</dbReference>
<dbReference type="STRING" id="1514904.SU32_15910"/>
<sequence>MKFKSRAKRSLAACFLFVTFMAPGKIWSNETTGSKTILNNEIAVEHLEVIKPLRGSQYAHGYFTIWNGTDTNIYLTQITNGTGRNFNIQKYEKESQEPKWQNIGMPKLIPPKSEFVVASGLFRLVVDALALSNSENDKLDMRFQFANQDSIGASALVLPFGTDPTDHHHGLNDDG</sequence>
<protein>
    <recommendedName>
        <fullName evidence="4">Copper chaperone PCu(A)C</fullName>
    </recommendedName>
</protein>
<feature type="chain" id="PRO_5005836409" description="Copper chaperone PCu(A)C" evidence="1">
    <location>
        <begin position="25"/>
        <end position="175"/>
    </location>
</feature>
<dbReference type="OrthoDB" id="8080510at2"/>
<dbReference type="EMBL" id="JXMU01000032">
    <property type="protein sequence ID" value="KPB00056.1"/>
    <property type="molecule type" value="Genomic_DNA"/>
</dbReference>
<evidence type="ECO:0000313" key="3">
    <source>
        <dbReference type="Proteomes" id="UP000038011"/>
    </source>
</evidence>
<dbReference type="RefSeq" id="WP_054000370.1">
    <property type="nucleotide sequence ID" value="NZ_JXMU01000032.1"/>
</dbReference>
<dbReference type="Proteomes" id="UP000038011">
    <property type="component" value="Unassembled WGS sequence"/>
</dbReference>
<dbReference type="InterPro" id="IPR036182">
    <property type="entry name" value="PCuAC_sf"/>
</dbReference>
<accession>A0A0M9GL89</accession>
<name>A0A0M9GL89_9HYPH</name>
<proteinExistence type="predicted"/>
<keyword evidence="1" id="KW-0732">Signal</keyword>
<keyword evidence="3" id="KW-1185">Reference proteome</keyword>
<comment type="caution">
    <text evidence="2">The sequence shown here is derived from an EMBL/GenBank/DDBJ whole genome shotgun (WGS) entry which is preliminary data.</text>
</comment>
<dbReference type="AlphaFoldDB" id="A0A0M9GL89"/>
<evidence type="ECO:0000256" key="1">
    <source>
        <dbReference type="SAM" id="SignalP"/>
    </source>
</evidence>
<feature type="signal peptide" evidence="1">
    <location>
        <begin position="1"/>
        <end position="24"/>
    </location>
</feature>